<keyword evidence="4" id="KW-0408">Iron</keyword>
<dbReference type="InterPro" id="IPR051313">
    <property type="entry name" value="Bact_iron-sidero_bind"/>
</dbReference>
<dbReference type="PANTHER" id="PTHR30532">
    <property type="entry name" value="IRON III DICITRATE-BINDING PERIPLASMIC PROTEIN"/>
    <property type="match status" value="1"/>
</dbReference>
<comment type="similarity">
    <text evidence="2">Belongs to the bacterial solute-binding protein 8 family.</text>
</comment>
<sequence>MASLSHRINDDRRRVLMALLLSPLCFSAWAKTETPPDLRRIMALEWLPAELLLALGVMPLGVAEIPNYRLWVAEPQLPESVIDVGFRTEPNMELLAQLRPSLMVYSAGYGPSVEKMSRIAPTMGFTFNNEAGRPLTMAKASLRQLAQRLAIPDAAEQHLHTFSTFMQQARAQLQPYTRRPLLLFSFIDSTHVLIIAKNSLFQEVMDELGIENAWREETSFWGSVVVGIERLADIQDANAICFGHGDEAMMAQVVRSPLWQALPFVRQQRWQRVPAVWLYGSTLSAMRFCQVLQDALEARHGVNA</sequence>
<keyword evidence="8" id="KW-1185">Reference proteome</keyword>
<dbReference type="PANTHER" id="PTHR30532:SF1">
    <property type="entry name" value="IRON(3+)-HYDROXAMATE-BINDING PROTEIN FHUD"/>
    <property type="match status" value="1"/>
</dbReference>
<organism evidence="7 8">
    <name type="scientific">Symbiopectobacterium purcellii</name>
    <dbReference type="NCBI Taxonomy" id="2871826"/>
    <lineage>
        <taxon>Bacteria</taxon>
        <taxon>Pseudomonadati</taxon>
        <taxon>Pseudomonadota</taxon>
        <taxon>Gammaproteobacteria</taxon>
        <taxon>Enterobacterales</taxon>
        <taxon>Enterobacteriaceae</taxon>
    </lineage>
</organism>
<dbReference type="Gene3D" id="3.40.50.1980">
    <property type="entry name" value="Nitrogenase molybdenum iron protein domain"/>
    <property type="match status" value="2"/>
</dbReference>
<keyword evidence="5" id="KW-0732">Signal</keyword>
<comment type="subcellular location">
    <subcellularLocation>
        <location evidence="1">Cell envelope</location>
    </subcellularLocation>
</comment>
<name>A0ABX9AHR4_9ENTR</name>
<dbReference type="RefSeq" id="WP_222157829.1">
    <property type="nucleotide sequence ID" value="NZ_CP081864.1"/>
</dbReference>
<evidence type="ECO:0000256" key="4">
    <source>
        <dbReference type="ARBA" id="ARBA00022496"/>
    </source>
</evidence>
<dbReference type="CDD" id="cd01146">
    <property type="entry name" value="FhuD"/>
    <property type="match status" value="1"/>
</dbReference>
<dbReference type="EMBL" id="CP081864">
    <property type="protein sequence ID" value="QZN94712.1"/>
    <property type="molecule type" value="Genomic_DNA"/>
</dbReference>
<dbReference type="Proteomes" id="UP000825886">
    <property type="component" value="Chromosome"/>
</dbReference>
<reference evidence="7 8" key="1">
    <citation type="submission" date="2021-08" db="EMBL/GenBank/DDBJ databases">
        <title>Culture and genomic analysis of Symbiopectobacterium purcellii sp. nov. gen. nov., isolated from the leafhopper Empoasca decipiens.</title>
        <authorList>
            <person name="Nadal-Jimenez P."/>
            <person name="Siozios S."/>
            <person name="Halliday N."/>
            <person name="Camara M."/>
            <person name="Hurst G.D.D."/>
        </authorList>
    </citation>
    <scope>NUCLEOTIDE SEQUENCE [LARGE SCALE GENOMIC DNA]</scope>
    <source>
        <strain evidence="7 8">SyEd1</strain>
    </source>
</reference>
<keyword evidence="4" id="KW-0410">Iron transport</keyword>
<evidence type="ECO:0000256" key="3">
    <source>
        <dbReference type="ARBA" id="ARBA00022448"/>
    </source>
</evidence>
<dbReference type="Pfam" id="PF01497">
    <property type="entry name" value="Peripla_BP_2"/>
    <property type="match status" value="1"/>
</dbReference>
<dbReference type="PRINTS" id="PR01715">
    <property type="entry name" value="FERRIBNDNGPP"/>
</dbReference>
<keyword evidence="3" id="KW-0813">Transport</keyword>
<evidence type="ECO:0000259" key="6">
    <source>
        <dbReference type="PROSITE" id="PS50983"/>
    </source>
</evidence>
<dbReference type="PROSITE" id="PS50983">
    <property type="entry name" value="FE_B12_PBP"/>
    <property type="match status" value="1"/>
</dbReference>
<evidence type="ECO:0000256" key="5">
    <source>
        <dbReference type="ARBA" id="ARBA00022729"/>
    </source>
</evidence>
<evidence type="ECO:0000313" key="7">
    <source>
        <dbReference type="EMBL" id="QZN94712.1"/>
    </source>
</evidence>
<proteinExistence type="inferred from homology"/>
<keyword evidence="4" id="KW-0406">Ion transport</keyword>
<protein>
    <submittedName>
        <fullName evidence="7">Fe(3+)-hydroxamate ABC transporter substrate-binding protein FhuD</fullName>
    </submittedName>
</protein>
<evidence type="ECO:0000256" key="1">
    <source>
        <dbReference type="ARBA" id="ARBA00004196"/>
    </source>
</evidence>
<dbReference type="NCBIfam" id="NF007864">
    <property type="entry name" value="PRK10576.1"/>
    <property type="match status" value="1"/>
</dbReference>
<gene>
    <name evidence="7" type="primary">fhuD</name>
    <name evidence="7" type="ORF">K6K13_15700</name>
</gene>
<accession>A0ABX9AHR4</accession>
<feature type="domain" description="Fe/B12 periplasmic-binding" evidence="6">
    <location>
        <begin position="40"/>
        <end position="300"/>
    </location>
</feature>
<evidence type="ECO:0000313" key="8">
    <source>
        <dbReference type="Proteomes" id="UP000825886"/>
    </source>
</evidence>
<dbReference type="SUPFAM" id="SSF53807">
    <property type="entry name" value="Helical backbone' metal receptor"/>
    <property type="match status" value="1"/>
</dbReference>
<evidence type="ECO:0000256" key="2">
    <source>
        <dbReference type="ARBA" id="ARBA00008814"/>
    </source>
</evidence>
<dbReference type="InterPro" id="IPR002491">
    <property type="entry name" value="ABC_transptr_periplasmic_BD"/>
</dbReference>